<evidence type="ECO:0000256" key="5">
    <source>
        <dbReference type="ARBA" id="ARBA00022806"/>
    </source>
</evidence>
<dbReference type="Pfam" id="PF00580">
    <property type="entry name" value="UvrD-helicase"/>
    <property type="match status" value="1"/>
</dbReference>
<dbReference type="RefSeq" id="WP_338397553.1">
    <property type="nucleotide sequence ID" value="NZ_AP025292.1"/>
</dbReference>
<dbReference type="Gene3D" id="3.40.50.300">
    <property type="entry name" value="P-loop containing nucleotide triphosphate hydrolases"/>
    <property type="match status" value="2"/>
</dbReference>
<feature type="domain" description="UvrD-like helicase ATP-binding" evidence="15">
    <location>
        <begin position="1"/>
        <end position="484"/>
    </location>
</feature>
<evidence type="ECO:0000256" key="10">
    <source>
        <dbReference type="ARBA" id="ARBA00023235"/>
    </source>
</evidence>
<evidence type="ECO:0000256" key="8">
    <source>
        <dbReference type="ARBA" id="ARBA00023125"/>
    </source>
</evidence>
<dbReference type="PANTHER" id="PTHR11070:SF67">
    <property type="entry name" value="DNA 3'-5' HELICASE"/>
    <property type="match status" value="1"/>
</dbReference>
<evidence type="ECO:0000313" key="16">
    <source>
        <dbReference type="EMBL" id="BDC98228.1"/>
    </source>
</evidence>
<keyword evidence="10" id="KW-0413">Isomerase</keyword>
<dbReference type="EMBL" id="AP025292">
    <property type="protein sequence ID" value="BDC98228.1"/>
    <property type="molecule type" value="Genomic_DNA"/>
</dbReference>
<keyword evidence="6" id="KW-0269">Exonuclease</keyword>
<keyword evidence="4 14" id="KW-0378">Hydrolase</keyword>
<dbReference type="InterPro" id="IPR000212">
    <property type="entry name" value="DNA_helicase_UvrD/REP"/>
</dbReference>
<proteinExistence type="predicted"/>
<dbReference type="Gene3D" id="1.10.3170.10">
    <property type="entry name" value="Recbcd, chain B, domain 2"/>
    <property type="match status" value="1"/>
</dbReference>
<reference evidence="16 17" key="1">
    <citation type="submission" date="2021-12" db="EMBL/GenBank/DDBJ databases">
        <title>Genome sequencing of bacteria with rrn-lacking chromosome and rrn-plasmid.</title>
        <authorList>
            <person name="Anda M."/>
            <person name="Iwasaki W."/>
        </authorList>
    </citation>
    <scope>NUCLEOTIDE SEQUENCE [LARGE SCALE GENOMIC DNA]</scope>
    <source>
        <strain evidence="16 17">NBRC 101262</strain>
    </source>
</reference>
<dbReference type="InterPro" id="IPR014016">
    <property type="entry name" value="UvrD-like_ATP-bd"/>
</dbReference>
<evidence type="ECO:0000256" key="1">
    <source>
        <dbReference type="ARBA" id="ARBA00022722"/>
    </source>
</evidence>
<evidence type="ECO:0000256" key="4">
    <source>
        <dbReference type="ARBA" id="ARBA00022801"/>
    </source>
</evidence>
<dbReference type="InterPro" id="IPR014017">
    <property type="entry name" value="DNA_helicase_UvrD-like_C"/>
</dbReference>
<evidence type="ECO:0000256" key="9">
    <source>
        <dbReference type="ARBA" id="ARBA00023204"/>
    </source>
</evidence>
<dbReference type="Gene3D" id="3.90.320.10">
    <property type="match status" value="1"/>
</dbReference>
<organism evidence="16 17">
    <name type="scientific">Persicobacter psychrovividus</name>
    <dbReference type="NCBI Taxonomy" id="387638"/>
    <lineage>
        <taxon>Bacteria</taxon>
        <taxon>Pseudomonadati</taxon>
        <taxon>Bacteroidota</taxon>
        <taxon>Cytophagia</taxon>
        <taxon>Cytophagales</taxon>
        <taxon>Persicobacteraceae</taxon>
        <taxon>Persicobacter</taxon>
    </lineage>
</organism>
<evidence type="ECO:0000256" key="14">
    <source>
        <dbReference type="PROSITE-ProRule" id="PRU00560"/>
    </source>
</evidence>
<keyword evidence="9" id="KW-0234">DNA repair</keyword>
<dbReference type="SUPFAM" id="SSF52540">
    <property type="entry name" value="P-loop containing nucleoside triphosphate hydrolases"/>
    <property type="match status" value="1"/>
</dbReference>
<evidence type="ECO:0000256" key="6">
    <source>
        <dbReference type="ARBA" id="ARBA00022839"/>
    </source>
</evidence>
<keyword evidence="7 14" id="KW-0067">ATP-binding</keyword>
<name>A0ABM7VBD5_9BACT</name>
<evidence type="ECO:0000259" key="15">
    <source>
        <dbReference type="PROSITE" id="PS51198"/>
    </source>
</evidence>
<evidence type="ECO:0000256" key="11">
    <source>
        <dbReference type="ARBA" id="ARBA00034617"/>
    </source>
</evidence>
<keyword evidence="1" id="KW-0540">Nuclease</keyword>
<keyword evidence="5 14" id="KW-0347">Helicase</keyword>
<evidence type="ECO:0000256" key="2">
    <source>
        <dbReference type="ARBA" id="ARBA00022741"/>
    </source>
</evidence>
<dbReference type="InterPro" id="IPR011604">
    <property type="entry name" value="PDDEXK-like_dom_sf"/>
</dbReference>
<dbReference type="GO" id="GO:0004386">
    <property type="term" value="F:helicase activity"/>
    <property type="evidence" value="ECO:0007669"/>
    <property type="project" value="UniProtKB-KW"/>
</dbReference>
<dbReference type="Proteomes" id="UP001354989">
    <property type="component" value="Chromosome"/>
</dbReference>
<comment type="catalytic activity">
    <reaction evidence="11">
        <text>Couples ATP hydrolysis with the unwinding of duplex DNA by translocating in the 3'-5' direction.</text>
        <dbReference type="EC" id="5.6.2.4"/>
    </reaction>
</comment>
<feature type="binding site" evidence="14">
    <location>
        <begin position="20"/>
        <end position="27"/>
    </location>
    <ligand>
        <name>ATP</name>
        <dbReference type="ChEBI" id="CHEBI:30616"/>
    </ligand>
</feature>
<dbReference type="Pfam" id="PF13361">
    <property type="entry name" value="UvrD_C"/>
    <property type="match status" value="1"/>
</dbReference>
<keyword evidence="17" id="KW-1185">Reference proteome</keyword>
<dbReference type="Pfam" id="PF12705">
    <property type="entry name" value="PDDEXK_1"/>
    <property type="match status" value="1"/>
</dbReference>
<gene>
    <name evidence="16" type="ORF">PEPS_05090</name>
</gene>
<evidence type="ECO:0000256" key="7">
    <source>
        <dbReference type="ARBA" id="ARBA00022840"/>
    </source>
</evidence>
<sequence length="1132" mass="129856">MSVQNIYPSESDKKFKVYKAAAGSGKTYTLAKEYIGLAIKGEQAFRFSNILAVTFTNKATQEMKDRMLLFMHRIAKGEEGGMCGDIAENIGLSPEEVQKRCGRELKNILHAYSQFRVTTIDSFFQEVVRAFAKDLGLHGDARIEMDSSAVMDSVVERLVNKLGYDEELTGWMVAFAEEKLNDNERWDFRDGLKKFASSLLSEEFKVFEKPLREDVSDPEKMKRFRDEINAVVKGFEQQMDQLGNKALDIIAAAGLSIEVFPYGTFSFANYFNKVLLTSKDYKPGVRVLAACNEVQKWMKKNDPNEASISMVYATLNPVLNQLVELYRSQHSFYKICKTVRSQVYNVGLFARILEELQAYREEQNMMLISDTSDFLNRIIYGESGTEEMDFADSPIPPYIYERVGTKYEHFLIDEFQDTSLFQWKNFRPLVTNTLAEGNESLVVGDVKQSIYRWRGGDWELLLNKIYDDIDRVNDQTLDTNWRSYENIIKFNNHLFETAPAVLGDYLVNMVSGIEELPHDALEQVKHGAEDIVKAYEGATQKVSGPKQKKPIKGFAECHFLEMSKERVNEEGNFKDLVLDRLPMALERYFALGYQPKDLSFLVRTKREGQKIANRLIAYGQETNQEKLFRVVSSESLYISEASTVQLLVSCMRWINTPDDRHAIAQVVYAHVKAKDIDAEPHEAFTANVDAPIFPQALRIQRAYFMKLPLFEMAEQLLDVLELCKENTSVGNVEKAYVMGFLDAVMEFSQGEFDDLTAFLEWWDERGVTKAIRIPDTLDAMQIMTVHKSKGLEFRVVVVPFCDWEMDHSPYKAPTLWAQSELAPLNALTRVPIKYSSSLQLSPFSQEYFAEKMKINFDNLNILYVATTRAEEGLLTFSPLDGLDKKPKKGEIPRTEKVVHAGDLLRLSLQAQNDAQAWEVIEKDSVIYRSGEPQFEKHDEAVGKDEADIERMKFFDWRQNRLKISRQSEILNLDFLETEEKVNYGVLVHDILSRIKTTDQVDKALSMARVEGEIDQQEEIMLKTQIDNLLKDPLVASWFTEHVIVKTEVPVLPKDGKMIRLDRVVLDGDQATIIDYKTGIQKGQDVRQVQNYMQMMVDMGYQQVKGYLLYLHDGKTKEVFIKSASDSKQLPLF</sequence>
<dbReference type="InterPro" id="IPR038726">
    <property type="entry name" value="PDDEXK_AddAB-type"/>
</dbReference>
<evidence type="ECO:0000256" key="12">
    <source>
        <dbReference type="ARBA" id="ARBA00034808"/>
    </source>
</evidence>
<comment type="catalytic activity">
    <reaction evidence="13">
        <text>ATP + H2O = ADP + phosphate + H(+)</text>
        <dbReference type="Rhea" id="RHEA:13065"/>
        <dbReference type="ChEBI" id="CHEBI:15377"/>
        <dbReference type="ChEBI" id="CHEBI:15378"/>
        <dbReference type="ChEBI" id="CHEBI:30616"/>
        <dbReference type="ChEBI" id="CHEBI:43474"/>
        <dbReference type="ChEBI" id="CHEBI:456216"/>
        <dbReference type="EC" id="5.6.2.4"/>
    </reaction>
</comment>
<dbReference type="PROSITE" id="PS51198">
    <property type="entry name" value="UVRD_HELICASE_ATP_BIND"/>
    <property type="match status" value="1"/>
</dbReference>
<dbReference type="InterPro" id="IPR027417">
    <property type="entry name" value="P-loop_NTPase"/>
</dbReference>
<evidence type="ECO:0000256" key="13">
    <source>
        <dbReference type="ARBA" id="ARBA00048988"/>
    </source>
</evidence>
<keyword evidence="2 14" id="KW-0547">Nucleotide-binding</keyword>
<evidence type="ECO:0000256" key="3">
    <source>
        <dbReference type="ARBA" id="ARBA00022763"/>
    </source>
</evidence>
<dbReference type="EC" id="5.6.2.4" evidence="12"/>
<keyword evidence="3" id="KW-0227">DNA damage</keyword>
<keyword evidence="8" id="KW-0238">DNA-binding</keyword>
<accession>A0ABM7VBD5</accession>
<evidence type="ECO:0000313" key="17">
    <source>
        <dbReference type="Proteomes" id="UP001354989"/>
    </source>
</evidence>
<dbReference type="PANTHER" id="PTHR11070">
    <property type="entry name" value="UVRD / RECB / PCRA DNA HELICASE FAMILY MEMBER"/>
    <property type="match status" value="1"/>
</dbReference>
<protein>
    <recommendedName>
        <fullName evidence="12">DNA 3'-5' helicase</fullName>
        <ecNumber evidence="12">5.6.2.4</ecNumber>
    </recommendedName>
</protein>